<dbReference type="RefSeq" id="WP_146784262.1">
    <property type="nucleotide sequence ID" value="NZ_CP042434.1"/>
</dbReference>
<dbReference type="AlphaFoldDB" id="A0A5B8VNW1"/>
<dbReference type="FunFam" id="3.40.50.620:FF:000037">
    <property type="entry name" value="Glutamine--tRNA ligase cytoplasmic"/>
    <property type="match status" value="1"/>
</dbReference>
<feature type="binding site" evidence="9">
    <location>
        <position position="228"/>
    </location>
    <ligand>
        <name>ATP</name>
        <dbReference type="ChEBI" id="CHEBI:30616"/>
    </ligand>
</feature>
<dbReference type="InterPro" id="IPR001412">
    <property type="entry name" value="aa-tRNA-synth_I_CS"/>
</dbReference>
<dbReference type="PROSITE" id="PS00178">
    <property type="entry name" value="AA_TRNA_LIGASE_I"/>
    <property type="match status" value="1"/>
</dbReference>
<reference evidence="14 15" key="1">
    <citation type="journal article" date="2017" name="Int. J. Syst. Evol. Microbiol.">
        <title>Arachidicoccus ginsenosidivorans sp. nov., with ginsenoside-converting activity isolated from ginseng cultivating soil.</title>
        <authorList>
            <person name="Siddiqi M.Z."/>
            <person name="Aslam Z."/>
            <person name="Im W.T."/>
        </authorList>
    </citation>
    <scope>NUCLEOTIDE SEQUENCE [LARGE SCALE GENOMIC DNA]</scope>
    <source>
        <strain evidence="14 15">Gsoil 809</strain>
    </source>
</reference>
<dbReference type="CDD" id="cd00807">
    <property type="entry name" value="GlnRS_core"/>
    <property type="match status" value="1"/>
</dbReference>
<feature type="domain" description="Glutamyl/glutaminyl-tRNA synthetase class Ib catalytic" evidence="11">
    <location>
        <begin position="25"/>
        <end position="333"/>
    </location>
</feature>
<dbReference type="Pfam" id="PF00749">
    <property type="entry name" value="tRNA-synt_1c"/>
    <property type="match status" value="1"/>
</dbReference>
<dbReference type="PRINTS" id="PR00987">
    <property type="entry name" value="TRNASYNTHGLU"/>
</dbReference>
<comment type="subunit">
    <text evidence="9">Monomer.</text>
</comment>
<evidence type="ECO:0000256" key="9">
    <source>
        <dbReference type="HAMAP-Rule" id="MF_00126"/>
    </source>
</evidence>
<feature type="binding site" evidence="9">
    <location>
        <begin position="39"/>
        <end position="45"/>
    </location>
    <ligand>
        <name>ATP</name>
        <dbReference type="ChEBI" id="CHEBI:30616"/>
    </ligand>
</feature>
<comment type="caution">
    <text evidence="9">Lacks conserved residue(s) required for the propagation of feature annotation.</text>
</comment>
<keyword evidence="3 9" id="KW-0436">Ligase</keyword>
<evidence type="ECO:0000256" key="5">
    <source>
        <dbReference type="ARBA" id="ARBA00022840"/>
    </source>
</evidence>
<dbReference type="PANTHER" id="PTHR43097:SF5">
    <property type="entry name" value="GLUTAMATE--TRNA LIGASE"/>
    <property type="match status" value="1"/>
</dbReference>
<feature type="binding site" evidence="9">
    <location>
        <begin position="257"/>
        <end position="258"/>
    </location>
    <ligand>
        <name>ATP</name>
        <dbReference type="ChEBI" id="CHEBI:30616"/>
    </ligand>
</feature>
<dbReference type="InterPro" id="IPR020058">
    <property type="entry name" value="Glu/Gln-tRNA-synth_Ib_cat-dom"/>
</dbReference>
<accession>A0A5B8VNW1</accession>
<dbReference type="InterPro" id="IPR011035">
    <property type="entry name" value="Ribosomal_bL25/Gln-tRNA_synth"/>
</dbReference>
<feature type="domain" description="tRNA synthetases class I (E and Q) anti-codon binding" evidence="13">
    <location>
        <begin position="453"/>
        <end position="527"/>
    </location>
</feature>
<dbReference type="InterPro" id="IPR049437">
    <property type="entry name" value="tRNA-synt_1c_C2"/>
</dbReference>
<evidence type="ECO:0000256" key="10">
    <source>
        <dbReference type="RuleBase" id="RU363037"/>
    </source>
</evidence>
<feature type="short sequence motif" description="'KMSKS' region" evidence="9">
    <location>
        <begin position="264"/>
        <end position="268"/>
    </location>
</feature>
<feature type="binding site" evidence="9">
    <location>
        <position position="209"/>
    </location>
    <ligand>
        <name>L-glutamine</name>
        <dbReference type="ChEBI" id="CHEBI:58359"/>
    </ligand>
</feature>
<feature type="domain" description="Glutamyl/glutaminyl-tRNA synthetase class Ib anti-codon binding" evidence="12">
    <location>
        <begin position="336"/>
        <end position="435"/>
    </location>
</feature>
<dbReference type="InterPro" id="IPR022861">
    <property type="entry name" value="Gln_tRNA_ligase_bac"/>
</dbReference>
<proteinExistence type="inferred from homology"/>
<protein>
    <recommendedName>
        <fullName evidence="9">Glutamine--tRNA ligase</fullName>
        <ecNumber evidence="9">6.1.1.18</ecNumber>
    </recommendedName>
    <alternativeName>
        <fullName evidence="9">Glutaminyl-tRNA synthetase</fullName>
        <shortName evidence="9">GlnRS</shortName>
    </alternativeName>
</protein>
<evidence type="ECO:0000256" key="7">
    <source>
        <dbReference type="ARBA" id="ARBA00023146"/>
    </source>
</evidence>
<evidence type="ECO:0000259" key="11">
    <source>
        <dbReference type="Pfam" id="PF00749"/>
    </source>
</evidence>
<keyword evidence="2 9" id="KW-0963">Cytoplasm</keyword>
<dbReference type="KEGG" id="agi:FSB73_15730"/>
<dbReference type="Gene3D" id="3.40.50.620">
    <property type="entry name" value="HUPs"/>
    <property type="match status" value="1"/>
</dbReference>
<evidence type="ECO:0000313" key="15">
    <source>
        <dbReference type="Proteomes" id="UP000321291"/>
    </source>
</evidence>
<dbReference type="GO" id="GO:0005524">
    <property type="term" value="F:ATP binding"/>
    <property type="evidence" value="ECO:0007669"/>
    <property type="project" value="UniProtKB-UniRule"/>
</dbReference>
<evidence type="ECO:0000259" key="12">
    <source>
        <dbReference type="Pfam" id="PF03950"/>
    </source>
</evidence>
<dbReference type="GO" id="GO:0006425">
    <property type="term" value="P:glutaminyl-tRNA aminoacylation"/>
    <property type="evidence" value="ECO:0007669"/>
    <property type="project" value="UniProtKB-UniRule"/>
</dbReference>
<organism evidence="14 15">
    <name type="scientific">Arachidicoccus ginsenosidivorans</name>
    <dbReference type="NCBI Taxonomy" id="496057"/>
    <lineage>
        <taxon>Bacteria</taxon>
        <taxon>Pseudomonadati</taxon>
        <taxon>Bacteroidota</taxon>
        <taxon>Chitinophagia</taxon>
        <taxon>Chitinophagales</taxon>
        <taxon>Chitinophagaceae</taxon>
        <taxon>Arachidicoccus</taxon>
    </lineage>
</organism>
<comment type="catalytic activity">
    <reaction evidence="8 9">
        <text>tRNA(Gln) + L-glutamine + ATP = L-glutaminyl-tRNA(Gln) + AMP + diphosphate</text>
        <dbReference type="Rhea" id="RHEA:20121"/>
        <dbReference type="Rhea" id="RHEA-COMP:9662"/>
        <dbReference type="Rhea" id="RHEA-COMP:9681"/>
        <dbReference type="ChEBI" id="CHEBI:30616"/>
        <dbReference type="ChEBI" id="CHEBI:33019"/>
        <dbReference type="ChEBI" id="CHEBI:58359"/>
        <dbReference type="ChEBI" id="CHEBI:78442"/>
        <dbReference type="ChEBI" id="CHEBI:78521"/>
        <dbReference type="ChEBI" id="CHEBI:456215"/>
        <dbReference type="EC" id="6.1.1.18"/>
    </reaction>
</comment>
<evidence type="ECO:0000256" key="8">
    <source>
        <dbReference type="ARBA" id="ARBA00048270"/>
    </source>
</evidence>
<dbReference type="HAMAP" id="MF_00126">
    <property type="entry name" value="Gln_tRNA_synth"/>
    <property type="match status" value="1"/>
</dbReference>
<evidence type="ECO:0000256" key="4">
    <source>
        <dbReference type="ARBA" id="ARBA00022741"/>
    </source>
</evidence>
<gene>
    <name evidence="9" type="primary">glnS</name>
    <name evidence="14" type="ORF">FSB73_15730</name>
</gene>
<dbReference type="SUPFAM" id="SSF50715">
    <property type="entry name" value="Ribosomal protein L25-like"/>
    <property type="match status" value="1"/>
</dbReference>
<feature type="binding site" evidence="9">
    <location>
        <begin position="265"/>
        <end position="267"/>
    </location>
    <ligand>
        <name>ATP</name>
        <dbReference type="ChEBI" id="CHEBI:30616"/>
    </ligand>
</feature>
<dbReference type="SUPFAM" id="SSF52374">
    <property type="entry name" value="Nucleotidylyl transferase"/>
    <property type="match status" value="1"/>
</dbReference>
<dbReference type="InterPro" id="IPR050132">
    <property type="entry name" value="Gln/Glu-tRNA_Ligase"/>
</dbReference>
<name>A0A5B8VNW1_9BACT</name>
<keyword evidence="7 9" id="KW-0030">Aminoacyl-tRNA synthetase</keyword>
<feature type="binding site" evidence="9">
    <location>
        <begin position="33"/>
        <end position="35"/>
    </location>
    <ligand>
        <name>ATP</name>
        <dbReference type="ChEBI" id="CHEBI:30616"/>
    </ligand>
</feature>
<evidence type="ECO:0000259" key="13">
    <source>
        <dbReference type="Pfam" id="PF20974"/>
    </source>
</evidence>
<feature type="binding site" evidence="9">
    <location>
        <position position="65"/>
    </location>
    <ligand>
        <name>L-glutamine</name>
        <dbReference type="ChEBI" id="CHEBI:58359"/>
    </ligand>
</feature>
<dbReference type="NCBIfam" id="NF011291">
    <property type="entry name" value="PRK14703.1"/>
    <property type="match status" value="1"/>
</dbReference>
<dbReference type="InterPro" id="IPR020056">
    <property type="entry name" value="Rbsml_bL25/Gln-tRNA_synth_N"/>
</dbReference>
<dbReference type="Gene3D" id="2.40.240.10">
    <property type="entry name" value="Ribosomal Protein L25, Chain P"/>
    <property type="match status" value="2"/>
</dbReference>
<dbReference type="Proteomes" id="UP000321291">
    <property type="component" value="Chromosome"/>
</dbReference>
<dbReference type="EMBL" id="CP042434">
    <property type="protein sequence ID" value="QEC72913.1"/>
    <property type="molecule type" value="Genomic_DNA"/>
</dbReference>
<evidence type="ECO:0000256" key="2">
    <source>
        <dbReference type="ARBA" id="ARBA00022490"/>
    </source>
</evidence>
<evidence type="ECO:0000256" key="6">
    <source>
        <dbReference type="ARBA" id="ARBA00022917"/>
    </source>
</evidence>
<dbReference type="NCBIfam" id="TIGR00440">
    <property type="entry name" value="glnS"/>
    <property type="match status" value="1"/>
</dbReference>
<keyword evidence="4 9" id="KW-0547">Nucleotide-binding</keyword>
<evidence type="ECO:0000256" key="1">
    <source>
        <dbReference type="ARBA" id="ARBA00005594"/>
    </source>
</evidence>
<comment type="similarity">
    <text evidence="1 9 10">Belongs to the class-I aminoacyl-tRNA synthetase family.</text>
</comment>
<dbReference type="InterPro" id="IPR004514">
    <property type="entry name" value="Gln-tRNA-synth"/>
</dbReference>
<dbReference type="Pfam" id="PF20974">
    <property type="entry name" value="tRNA-synt_1c_C2"/>
    <property type="match status" value="1"/>
</dbReference>
<dbReference type="PANTHER" id="PTHR43097">
    <property type="entry name" value="GLUTAMINE-TRNA LIGASE"/>
    <property type="match status" value="1"/>
</dbReference>
<dbReference type="EC" id="6.1.1.18" evidence="9"/>
<dbReference type="OrthoDB" id="9801560at2"/>
<feature type="short sequence motif" description="'HIGH' region" evidence="9">
    <location>
        <begin position="32"/>
        <end position="42"/>
    </location>
</feature>
<dbReference type="GO" id="GO:0004819">
    <property type="term" value="F:glutamine-tRNA ligase activity"/>
    <property type="evidence" value="ECO:0007669"/>
    <property type="project" value="UniProtKB-UniRule"/>
</dbReference>
<dbReference type="InterPro" id="IPR000924">
    <property type="entry name" value="Glu/Gln-tRNA-synth"/>
</dbReference>
<keyword evidence="5 9" id="KW-0067">ATP-binding</keyword>
<sequence length="554" mass="64155">MSEEKSLNFIEEIIENDLKSGKYDQIVTRFPPEPNGYLHIGHAKSICLNFGLAEHYNGRTNLRFDDTNPEKEETEYVESIKADIKWLGFDWDQELYTSDYFEQLYQFALTLIKKGLAYVDDSTSEQIAAGKGTPTTPGVASSYRSRSIEENLQLFEQMRAGKFKDGEKVLRAKIDLAAPNMLLRDPLLYRIKHATHHRTGDQWCIYPMYDFAHGQSDSIEHITHSICTLEFVPHRPVYDWLIEKLEIFPSHQYEFARLNMTYTVMSKRKLLQLVSDKIVEGWDDPRMPTISGMRRRGYTPKSIREFSRQIGVAKRENLIDLSLLEFFVREDLNKTATRRMVVFDPVKLVITNFAEDQVEYLEGEDNPEAEQKTYRKIPFTKELYIEREDFMVDPPKKFFRLAPGKMVRLKYGYIIRCDQFKQDENGNITEIACTYFPESKSGSGDTTLKAKGTLHWVSATKNTPVTLKLYDRLFTVEDMNSAEGEYKDHLNPQSLVINNAALAEPAILEDAPGLSYQFLRKGYFIQDKEKEADGKPVFNRTVGLKDSWAKETKK</sequence>
<evidence type="ECO:0000313" key="14">
    <source>
        <dbReference type="EMBL" id="QEC72913.1"/>
    </source>
</evidence>
<comment type="subcellular location">
    <subcellularLocation>
        <location evidence="9">Cytoplasm</location>
    </subcellularLocation>
</comment>
<dbReference type="InterPro" id="IPR020059">
    <property type="entry name" value="Glu/Gln-tRNA-synth_Ib_codon-bd"/>
</dbReference>
<evidence type="ECO:0000256" key="3">
    <source>
        <dbReference type="ARBA" id="ARBA00022598"/>
    </source>
</evidence>
<dbReference type="Pfam" id="PF03950">
    <property type="entry name" value="tRNA-synt_1c_C"/>
    <property type="match status" value="1"/>
</dbReference>
<keyword evidence="15" id="KW-1185">Reference proteome</keyword>
<dbReference type="FunFam" id="2.40.240.10:FF:000007">
    <property type="entry name" value="Glutamine--tRNA ligase"/>
    <property type="match status" value="1"/>
</dbReference>
<dbReference type="InterPro" id="IPR014729">
    <property type="entry name" value="Rossmann-like_a/b/a_fold"/>
</dbReference>
<keyword evidence="6 9" id="KW-0648">Protein biosynthesis</keyword>
<dbReference type="GO" id="GO:0005829">
    <property type="term" value="C:cytosol"/>
    <property type="evidence" value="ECO:0007669"/>
    <property type="project" value="TreeGrafter"/>
</dbReference>
<dbReference type="GO" id="GO:0006424">
    <property type="term" value="P:glutamyl-tRNA aminoacylation"/>
    <property type="evidence" value="ECO:0007669"/>
    <property type="project" value="UniProtKB-UniRule"/>
</dbReference>